<dbReference type="PANTHER" id="PTHR30093">
    <property type="entry name" value="GENERAL SECRETION PATHWAY PROTEIN G"/>
    <property type="match status" value="1"/>
</dbReference>
<evidence type="ECO:0000313" key="10">
    <source>
        <dbReference type="EMBL" id="SES62310.1"/>
    </source>
</evidence>
<evidence type="ECO:0000256" key="4">
    <source>
        <dbReference type="ARBA" id="ARBA00022989"/>
    </source>
</evidence>
<dbReference type="NCBIfam" id="TIGR02532">
    <property type="entry name" value="IV_pilin_GFxxxE"/>
    <property type="match status" value="1"/>
</dbReference>
<accession>A0A1G9P5Q3</accession>
<reference evidence="9 13" key="2">
    <citation type="submission" date="2016-10" db="EMBL/GenBank/DDBJ databases">
        <authorList>
            <person name="de Groot N.N."/>
        </authorList>
    </citation>
    <scope>NUCLEOTIDE SEQUENCE [LARGE SCALE GENOMIC DNA]</scope>
    <source>
        <strain evidence="9 13">WG7</strain>
    </source>
</reference>
<reference evidence="12 14" key="1">
    <citation type="submission" date="2016-10" db="EMBL/GenBank/DDBJ databases">
        <authorList>
            <person name="Varghese N."/>
            <person name="Submissions S."/>
        </authorList>
    </citation>
    <scope>NUCLEOTIDE SEQUENCE [LARGE SCALE GENOMIC DNA]</scope>
    <source>
        <strain evidence="8 14">WG2</strain>
        <strain evidence="10 12">WG5</strain>
    </source>
</reference>
<evidence type="ECO:0000256" key="5">
    <source>
        <dbReference type="ARBA" id="ARBA00023136"/>
    </source>
</evidence>
<dbReference type="Proteomes" id="UP000198612">
    <property type="component" value="Unassembled WGS sequence"/>
</dbReference>
<protein>
    <submittedName>
        <fullName evidence="11">General secretion pathway protein G</fullName>
    </submittedName>
    <submittedName>
        <fullName evidence="8">Type II secretion system protein G (GspG)</fullName>
    </submittedName>
</protein>
<comment type="subcellular location">
    <subcellularLocation>
        <location evidence="1">Membrane</location>
        <topology evidence="1">Single-pass membrane protein</topology>
    </subcellularLocation>
</comment>
<dbReference type="RefSeq" id="WP_089716654.1">
    <property type="nucleotide sequence ID" value="NZ_FNBJ01000001.1"/>
</dbReference>
<dbReference type="Gene3D" id="3.30.700.10">
    <property type="entry name" value="Glycoprotein, Type 4 Pilin"/>
    <property type="match status" value="1"/>
</dbReference>
<evidence type="ECO:0000313" key="13">
    <source>
        <dbReference type="Proteomes" id="UP000198945"/>
    </source>
</evidence>
<evidence type="ECO:0000313" key="9">
    <source>
        <dbReference type="EMBL" id="SDI05252.1"/>
    </source>
</evidence>
<evidence type="ECO:0000313" key="14">
    <source>
        <dbReference type="Proteomes" id="UP000199519"/>
    </source>
</evidence>
<keyword evidence="4 6" id="KW-1133">Transmembrane helix</keyword>
<dbReference type="InterPro" id="IPR012902">
    <property type="entry name" value="N_methyl_site"/>
</dbReference>
<evidence type="ECO:0000313" key="8">
    <source>
        <dbReference type="EMBL" id="SDE66656.1"/>
    </source>
</evidence>
<dbReference type="Proteomes" id="UP000198945">
    <property type="component" value="Unassembled WGS sequence"/>
</dbReference>
<evidence type="ECO:0000256" key="6">
    <source>
        <dbReference type="SAM" id="Phobius"/>
    </source>
</evidence>
<dbReference type="Proteomes" id="UP000199519">
    <property type="component" value="Unassembled WGS sequence"/>
</dbReference>
<keyword evidence="3 6" id="KW-0812">Transmembrane</keyword>
<dbReference type="Pfam" id="PF07963">
    <property type="entry name" value="N_methyl"/>
    <property type="match status" value="1"/>
</dbReference>
<dbReference type="AlphaFoldDB" id="A0A1G9P5Q3"/>
<gene>
    <name evidence="11" type="ORF">C7954_1016</name>
    <name evidence="7" type="ORF">C8C78_1454</name>
    <name evidence="8" type="ORF">SAMN04488598_10155</name>
    <name evidence="10" type="ORF">SAMN04515652_101236</name>
    <name evidence="9" type="ORF">SAMN04515654_10193</name>
</gene>
<keyword evidence="5 6" id="KW-0472">Membrane</keyword>
<sequence>MFKVITSNSGFTLIELLIVIVIIGVLASIAMPNLMGIREEARREAVIFNTRTLLTEIEVYRFKEGTYPTAANTSTFITNFRDEFNALDSIVQEIGIESYEPYHYNSDGDSFVFSVKLPGESETEYVGIKSNGDLEEGLNSHLNLE</sequence>
<dbReference type="InterPro" id="IPR045584">
    <property type="entry name" value="Pilin-like"/>
</dbReference>
<keyword evidence="2" id="KW-0488">Methylation</keyword>
<feature type="transmembrane region" description="Helical" evidence="6">
    <location>
        <begin position="12"/>
        <end position="34"/>
    </location>
</feature>
<name>A0A1G9P5Q3_9FIRM</name>
<dbReference type="SUPFAM" id="SSF54523">
    <property type="entry name" value="Pili subunits"/>
    <property type="match status" value="1"/>
</dbReference>
<evidence type="ECO:0000313" key="7">
    <source>
        <dbReference type="EMBL" id="PXV61157.1"/>
    </source>
</evidence>
<evidence type="ECO:0000256" key="2">
    <source>
        <dbReference type="ARBA" id="ARBA00022481"/>
    </source>
</evidence>
<reference evidence="11 16" key="3">
    <citation type="submission" date="2019-03" db="EMBL/GenBank/DDBJ databases">
        <title>Subsurface microbial communities from deep shales in Ohio and West Virginia, USA.</title>
        <authorList>
            <person name="Wrighton K."/>
        </authorList>
    </citation>
    <scope>NUCLEOTIDE SEQUENCE [LARGE SCALE GENOMIC DNA]</scope>
    <source>
        <strain evidence="11 16">DSMZ 11287</strain>
        <strain evidence="7 15">MSL28</strain>
    </source>
</reference>
<evidence type="ECO:0000313" key="15">
    <source>
        <dbReference type="Proteomes" id="UP000247389"/>
    </source>
</evidence>
<evidence type="ECO:0000313" key="16">
    <source>
        <dbReference type="Proteomes" id="UP000295472"/>
    </source>
</evidence>
<dbReference type="Proteomes" id="UP000247389">
    <property type="component" value="Unassembled WGS sequence"/>
</dbReference>
<dbReference type="EMBL" id="FNBJ01000001">
    <property type="protein sequence ID" value="SDE66656.1"/>
    <property type="molecule type" value="Genomic_DNA"/>
</dbReference>
<dbReference type="EMBL" id="FOHG01000001">
    <property type="protein sequence ID" value="SES62310.1"/>
    <property type="molecule type" value="Genomic_DNA"/>
</dbReference>
<dbReference type="EMBL" id="QICM01000045">
    <property type="protein sequence ID" value="PXV61157.1"/>
    <property type="molecule type" value="Genomic_DNA"/>
</dbReference>
<evidence type="ECO:0000313" key="12">
    <source>
        <dbReference type="Proteomes" id="UP000198612"/>
    </source>
</evidence>
<dbReference type="PROSITE" id="PS00409">
    <property type="entry name" value="PROKAR_NTER_METHYL"/>
    <property type="match status" value="1"/>
</dbReference>
<proteinExistence type="predicted"/>
<dbReference type="PANTHER" id="PTHR30093:SF44">
    <property type="entry name" value="TYPE II SECRETION SYSTEM CORE PROTEIN G"/>
    <property type="match status" value="1"/>
</dbReference>
<dbReference type="EMBL" id="SOEF01000001">
    <property type="protein sequence ID" value="TDX48052.1"/>
    <property type="molecule type" value="Genomic_DNA"/>
</dbReference>
<evidence type="ECO:0000256" key="1">
    <source>
        <dbReference type="ARBA" id="ARBA00004167"/>
    </source>
</evidence>
<evidence type="ECO:0000256" key="3">
    <source>
        <dbReference type="ARBA" id="ARBA00022692"/>
    </source>
</evidence>
<dbReference type="Proteomes" id="UP000295472">
    <property type="component" value="Unassembled WGS sequence"/>
</dbReference>
<organism evidence="11 16">
    <name type="scientific">Halanaerobium congolense</name>
    <dbReference type="NCBI Taxonomy" id="54121"/>
    <lineage>
        <taxon>Bacteria</taxon>
        <taxon>Bacillati</taxon>
        <taxon>Bacillota</taxon>
        <taxon>Clostridia</taxon>
        <taxon>Halanaerobiales</taxon>
        <taxon>Halanaerobiaceae</taxon>
        <taxon>Halanaerobium</taxon>
    </lineage>
</organism>
<dbReference type="GO" id="GO:0016020">
    <property type="term" value="C:membrane"/>
    <property type="evidence" value="ECO:0007669"/>
    <property type="project" value="UniProtKB-SubCell"/>
</dbReference>
<evidence type="ECO:0000313" key="11">
    <source>
        <dbReference type="EMBL" id="TDX48052.1"/>
    </source>
</evidence>
<dbReference type="EMBL" id="FNEH01000001">
    <property type="protein sequence ID" value="SDI05252.1"/>
    <property type="molecule type" value="Genomic_DNA"/>
</dbReference>
<keyword evidence="14" id="KW-1185">Reference proteome</keyword>
<dbReference type="GeneID" id="57011422"/>